<dbReference type="InterPro" id="IPR018123">
    <property type="entry name" value="WWE-dom_subgr"/>
</dbReference>
<dbReference type="CTD" id="20239390"/>
<dbReference type="PROSITE" id="PS50918">
    <property type="entry name" value="WWE"/>
    <property type="match status" value="2"/>
</dbReference>
<dbReference type="GeneID" id="20239390"/>
<organism evidence="3 4">
    <name type="scientific">Lottia gigantea</name>
    <name type="common">Giant owl limpet</name>
    <dbReference type="NCBI Taxonomy" id="225164"/>
    <lineage>
        <taxon>Eukaryota</taxon>
        <taxon>Metazoa</taxon>
        <taxon>Spiralia</taxon>
        <taxon>Lophotrochozoa</taxon>
        <taxon>Mollusca</taxon>
        <taxon>Gastropoda</taxon>
        <taxon>Patellogastropoda</taxon>
        <taxon>Lottioidea</taxon>
        <taxon>Lottiidae</taxon>
        <taxon>Lottia</taxon>
    </lineage>
</organism>
<feature type="compositionally biased region" description="Low complexity" evidence="1">
    <location>
        <begin position="261"/>
        <end position="270"/>
    </location>
</feature>
<dbReference type="UniPathway" id="UPA00143"/>
<sequence length="413" mass="44681">MAASSANFLASSANSTNCGVIVWEWFENNGSWQPYESDVVAFIEDNYLKGASAANLGKINPNLSLYNVFFSSTIYQIRLDTGNRRHVRRKIYQMTSPDLNKITWQWAGDYIGQWNSYSFDVASMIESVYAGQQTNFIDLSQTQFKLPYFIDLKNFQQVRIETGTARSIRREKLNVPFPLSNGNNVPPPQTFQQSALNPTSISSLLGQSSQTSSSTSFQQISQVTSASALSAHASQVASSSNSMPVHSPQVASSSNAMSAHQSQVQVSSSSLGKHRQNSDDSDGGNVGSGGKIAKIVQVPTSNHSYVQSYVNNLPSTSAASNTMPQITPYSNHMMYGNQMTGLITSSPYLSSLGLSSPNFNMTAGPSQQPSSGPLTRQQFQQMMQMSSFGGSLNMPMTPASTGFSFTNGITAPG</sequence>
<dbReference type="SUPFAM" id="SSF117839">
    <property type="entry name" value="WWE domain"/>
    <property type="match status" value="2"/>
</dbReference>
<keyword evidence="4" id="KW-1185">Reference proteome</keyword>
<dbReference type="RefSeq" id="XP_009057690.1">
    <property type="nucleotide sequence ID" value="XM_009059442.1"/>
</dbReference>
<gene>
    <name evidence="3" type="ORF">LOTGIDRAFT_163349</name>
</gene>
<dbReference type="InterPro" id="IPR037197">
    <property type="entry name" value="WWE_dom_sf"/>
</dbReference>
<dbReference type="InterPro" id="IPR004170">
    <property type="entry name" value="WWE_dom"/>
</dbReference>
<dbReference type="Gene3D" id="3.30.720.50">
    <property type="match status" value="2"/>
</dbReference>
<dbReference type="Proteomes" id="UP000030746">
    <property type="component" value="Unassembled WGS sequence"/>
</dbReference>
<dbReference type="GO" id="GO:0016567">
    <property type="term" value="P:protein ubiquitination"/>
    <property type="evidence" value="ECO:0007669"/>
    <property type="project" value="UniProtKB-UniPathway"/>
</dbReference>
<feature type="domain" description="WWE" evidence="2">
    <location>
        <begin position="90"/>
        <end position="170"/>
    </location>
</feature>
<evidence type="ECO:0000259" key="2">
    <source>
        <dbReference type="PROSITE" id="PS50918"/>
    </source>
</evidence>
<feature type="region of interest" description="Disordered" evidence="1">
    <location>
        <begin position="237"/>
        <end position="290"/>
    </location>
</feature>
<protein>
    <recommendedName>
        <fullName evidence="2">WWE domain-containing protein</fullName>
    </recommendedName>
</protein>
<evidence type="ECO:0000313" key="3">
    <source>
        <dbReference type="EMBL" id="ESO91624.1"/>
    </source>
</evidence>
<reference evidence="3 4" key="1">
    <citation type="journal article" date="2013" name="Nature">
        <title>Insights into bilaterian evolution from three spiralian genomes.</title>
        <authorList>
            <person name="Simakov O."/>
            <person name="Marletaz F."/>
            <person name="Cho S.J."/>
            <person name="Edsinger-Gonzales E."/>
            <person name="Havlak P."/>
            <person name="Hellsten U."/>
            <person name="Kuo D.H."/>
            <person name="Larsson T."/>
            <person name="Lv J."/>
            <person name="Arendt D."/>
            <person name="Savage R."/>
            <person name="Osoegawa K."/>
            <person name="de Jong P."/>
            <person name="Grimwood J."/>
            <person name="Chapman J.A."/>
            <person name="Shapiro H."/>
            <person name="Aerts A."/>
            <person name="Otillar R.P."/>
            <person name="Terry A.Y."/>
            <person name="Boore J.L."/>
            <person name="Grigoriev I.V."/>
            <person name="Lindberg D.R."/>
            <person name="Seaver E.C."/>
            <person name="Weisblat D.A."/>
            <person name="Putnam N.H."/>
            <person name="Rokhsar D.S."/>
        </authorList>
    </citation>
    <scope>NUCLEOTIDE SEQUENCE [LARGE SCALE GENOMIC DNA]</scope>
</reference>
<dbReference type="GO" id="GO:0008270">
    <property type="term" value="F:zinc ion binding"/>
    <property type="evidence" value="ECO:0007669"/>
    <property type="project" value="InterPro"/>
</dbReference>
<dbReference type="AlphaFoldDB" id="V4BRT1"/>
<feature type="compositionally biased region" description="Polar residues" evidence="1">
    <location>
        <begin position="237"/>
        <end position="260"/>
    </location>
</feature>
<dbReference type="SMART" id="SM00678">
    <property type="entry name" value="WWE"/>
    <property type="match status" value="2"/>
</dbReference>
<dbReference type="HOGENOM" id="CLU_666128_0_0_1"/>
<dbReference type="OrthoDB" id="2449614at2759"/>
<feature type="domain" description="WWE" evidence="2">
    <location>
        <begin position="8"/>
        <end position="89"/>
    </location>
</feature>
<evidence type="ECO:0000256" key="1">
    <source>
        <dbReference type="SAM" id="MobiDB-lite"/>
    </source>
</evidence>
<dbReference type="Pfam" id="PF02825">
    <property type="entry name" value="WWE"/>
    <property type="match status" value="2"/>
</dbReference>
<proteinExistence type="predicted"/>
<dbReference type="KEGG" id="lgi:LOTGIDRAFT_163349"/>
<dbReference type="STRING" id="225164.V4BRT1"/>
<dbReference type="EMBL" id="KB202237">
    <property type="protein sequence ID" value="ESO91624.1"/>
    <property type="molecule type" value="Genomic_DNA"/>
</dbReference>
<accession>V4BRT1</accession>
<name>V4BRT1_LOTGI</name>
<evidence type="ECO:0000313" key="4">
    <source>
        <dbReference type="Proteomes" id="UP000030746"/>
    </source>
</evidence>